<protein>
    <submittedName>
        <fullName evidence="2">Os04g0169666 protein</fullName>
    </submittedName>
</protein>
<dbReference type="EMBL" id="AP014960">
    <property type="protein sequence ID" value="BAS87900.1"/>
    <property type="molecule type" value="Genomic_DNA"/>
</dbReference>
<evidence type="ECO:0000313" key="2">
    <source>
        <dbReference type="EMBL" id="BAS87900.1"/>
    </source>
</evidence>
<evidence type="ECO:0000256" key="1">
    <source>
        <dbReference type="SAM" id="MobiDB-lite"/>
    </source>
</evidence>
<reference evidence="2 3" key="3">
    <citation type="journal article" date="2013" name="Rice">
        <title>Improvement of the Oryza sativa Nipponbare reference genome using next generation sequence and optical map data.</title>
        <authorList>
            <person name="Kawahara Y."/>
            <person name="de la Bastide M."/>
            <person name="Hamilton J.P."/>
            <person name="Kanamori H."/>
            <person name="McCombie W.R."/>
            <person name="Ouyang S."/>
            <person name="Schwartz D.C."/>
            <person name="Tanaka T."/>
            <person name="Wu J."/>
            <person name="Zhou S."/>
            <person name="Childs K.L."/>
            <person name="Davidson R.M."/>
            <person name="Lin H."/>
            <person name="Quesada-Ocampo L."/>
            <person name="Vaillancourt B."/>
            <person name="Sakai H."/>
            <person name="Lee S.S."/>
            <person name="Kim J."/>
            <person name="Numa H."/>
            <person name="Itoh T."/>
            <person name="Buell C.R."/>
            <person name="Matsumoto T."/>
        </authorList>
    </citation>
    <scope>NUCLEOTIDE SEQUENCE [LARGE SCALE GENOMIC DNA]</scope>
    <source>
        <strain evidence="3">cv. Nipponbare</strain>
    </source>
</reference>
<organism evidence="2 3">
    <name type="scientific">Oryza sativa subsp. japonica</name>
    <name type="common">Rice</name>
    <dbReference type="NCBI Taxonomy" id="39947"/>
    <lineage>
        <taxon>Eukaryota</taxon>
        <taxon>Viridiplantae</taxon>
        <taxon>Streptophyta</taxon>
        <taxon>Embryophyta</taxon>
        <taxon>Tracheophyta</taxon>
        <taxon>Spermatophyta</taxon>
        <taxon>Magnoliopsida</taxon>
        <taxon>Liliopsida</taxon>
        <taxon>Poales</taxon>
        <taxon>Poaceae</taxon>
        <taxon>BOP clade</taxon>
        <taxon>Oryzoideae</taxon>
        <taxon>Oryzeae</taxon>
        <taxon>Oryzinae</taxon>
        <taxon>Oryza</taxon>
        <taxon>Oryza sativa</taxon>
    </lineage>
</organism>
<name>A0A0P0W6Z2_ORYSJ</name>
<dbReference type="AlphaFoldDB" id="A0A0P0W6Z2"/>
<reference evidence="3" key="1">
    <citation type="journal article" date="2005" name="Nature">
        <title>The map-based sequence of the rice genome.</title>
        <authorList>
            <consortium name="International rice genome sequencing project (IRGSP)"/>
            <person name="Matsumoto T."/>
            <person name="Wu J."/>
            <person name="Kanamori H."/>
            <person name="Katayose Y."/>
            <person name="Fujisawa M."/>
            <person name="Namiki N."/>
            <person name="Mizuno H."/>
            <person name="Yamamoto K."/>
            <person name="Antonio B.A."/>
            <person name="Baba T."/>
            <person name="Sakata K."/>
            <person name="Nagamura Y."/>
            <person name="Aoki H."/>
            <person name="Arikawa K."/>
            <person name="Arita K."/>
            <person name="Bito T."/>
            <person name="Chiden Y."/>
            <person name="Fujitsuka N."/>
            <person name="Fukunaka R."/>
            <person name="Hamada M."/>
            <person name="Harada C."/>
            <person name="Hayashi A."/>
            <person name="Hijishita S."/>
            <person name="Honda M."/>
            <person name="Hosokawa S."/>
            <person name="Ichikawa Y."/>
            <person name="Idonuma A."/>
            <person name="Iijima M."/>
            <person name="Ikeda M."/>
            <person name="Ikeno M."/>
            <person name="Ito K."/>
            <person name="Ito S."/>
            <person name="Ito T."/>
            <person name="Ito Y."/>
            <person name="Ito Y."/>
            <person name="Iwabuchi A."/>
            <person name="Kamiya K."/>
            <person name="Karasawa W."/>
            <person name="Kurita K."/>
            <person name="Katagiri S."/>
            <person name="Kikuta A."/>
            <person name="Kobayashi H."/>
            <person name="Kobayashi N."/>
            <person name="Machita K."/>
            <person name="Maehara T."/>
            <person name="Masukawa M."/>
            <person name="Mizubayashi T."/>
            <person name="Mukai Y."/>
            <person name="Nagasaki H."/>
            <person name="Nagata Y."/>
            <person name="Naito S."/>
            <person name="Nakashima M."/>
            <person name="Nakama Y."/>
            <person name="Nakamichi Y."/>
            <person name="Nakamura M."/>
            <person name="Meguro A."/>
            <person name="Negishi M."/>
            <person name="Ohta I."/>
            <person name="Ohta T."/>
            <person name="Okamoto M."/>
            <person name="Ono N."/>
            <person name="Saji S."/>
            <person name="Sakaguchi M."/>
            <person name="Sakai K."/>
            <person name="Shibata M."/>
            <person name="Shimokawa T."/>
            <person name="Song J."/>
            <person name="Takazaki Y."/>
            <person name="Terasawa K."/>
            <person name="Tsugane M."/>
            <person name="Tsuji K."/>
            <person name="Ueda S."/>
            <person name="Waki K."/>
            <person name="Yamagata H."/>
            <person name="Yamamoto M."/>
            <person name="Yamamoto S."/>
            <person name="Yamane H."/>
            <person name="Yoshiki S."/>
            <person name="Yoshihara R."/>
            <person name="Yukawa K."/>
            <person name="Zhong H."/>
            <person name="Yano M."/>
            <person name="Yuan Q."/>
            <person name="Ouyang S."/>
            <person name="Liu J."/>
            <person name="Jones K.M."/>
            <person name="Gansberger K."/>
            <person name="Moffat K."/>
            <person name="Hill J."/>
            <person name="Bera J."/>
            <person name="Fadrosh D."/>
            <person name="Jin S."/>
            <person name="Johri S."/>
            <person name="Kim M."/>
            <person name="Overton L."/>
            <person name="Reardon M."/>
            <person name="Tsitrin T."/>
            <person name="Vuong H."/>
            <person name="Weaver B."/>
            <person name="Ciecko A."/>
            <person name="Tallon L."/>
            <person name="Jackson J."/>
            <person name="Pai G."/>
            <person name="Aken S.V."/>
            <person name="Utterback T."/>
            <person name="Reidmuller S."/>
            <person name="Feldblyum T."/>
            <person name="Hsiao J."/>
            <person name="Zismann V."/>
            <person name="Iobst S."/>
            <person name="de Vazeille A.R."/>
            <person name="Buell C.R."/>
            <person name="Ying K."/>
            <person name="Li Y."/>
            <person name="Lu T."/>
            <person name="Huang Y."/>
            <person name="Zhao Q."/>
            <person name="Feng Q."/>
            <person name="Zhang L."/>
            <person name="Zhu J."/>
            <person name="Weng Q."/>
            <person name="Mu J."/>
            <person name="Lu Y."/>
            <person name="Fan D."/>
            <person name="Liu Y."/>
            <person name="Guan J."/>
            <person name="Zhang Y."/>
            <person name="Yu S."/>
            <person name="Liu X."/>
            <person name="Zhang Y."/>
            <person name="Hong G."/>
            <person name="Han B."/>
            <person name="Choisne N."/>
            <person name="Demange N."/>
            <person name="Orjeda G."/>
            <person name="Samain S."/>
            <person name="Cattolico L."/>
            <person name="Pelletier E."/>
            <person name="Couloux A."/>
            <person name="Segurens B."/>
            <person name="Wincker P."/>
            <person name="D'Hont A."/>
            <person name="Scarpelli C."/>
            <person name="Weissenbach J."/>
            <person name="Salanoubat M."/>
            <person name="Quetier F."/>
            <person name="Yu Y."/>
            <person name="Kim H.R."/>
            <person name="Rambo T."/>
            <person name="Currie J."/>
            <person name="Collura K."/>
            <person name="Luo M."/>
            <person name="Yang T."/>
            <person name="Ammiraju J.S.S."/>
            <person name="Engler F."/>
            <person name="Soderlund C."/>
            <person name="Wing R.A."/>
            <person name="Palmer L.E."/>
            <person name="de la Bastide M."/>
            <person name="Spiegel L."/>
            <person name="Nascimento L."/>
            <person name="Zutavern T."/>
            <person name="O'Shaughnessy A."/>
            <person name="Dike S."/>
            <person name="Dedhia N."/>
            <person name="Preston R."/>
            <person name="Balija V."/>
            <person name="McCombie W.R."/>
            <person name="Chow T."/>
            <person name="Chen H."/>
            <person name="Chung M."/>
            <person name="Chen C."/>
            <person name="Shaw J."/>
            <person name="Wu H."/>
            <person name="Hsiao K."/>
            <person name="Chao Y."/>
            <person name="Chu M."/>
            <person name="Cheng C."/>
            <person name="Hour A."/>
            <person name="Lee P."/>
            <person name="Lin S."/>
            <person name="Lin Y."/>
            <person name="Liou J."/>
            <person name="Liu S."/>
            <person name="Hsing Y."/>
            <person name="Raghuvanshi S."/>
            <person name="Mohanty A."/>
            <person name="Bharti A.K."/>
            <person name="Gaur A."/>
            <person name="Gupta V."/>
            <person name="Kumar D."/>
            <person name="Ravi V."/>
            <person name="Vij S."/>
            <person name="Kapur A."/>
            <person name="Khurana P."/>
            <person name="Khurana P."/>
            <person name="Khurana J.P."/>
            <person name="Tyagi A.K."/>
            <person name="Gaikwad K."/>
            <person name="Singh A."/>
            <person name="Dalal V."/>
            <person name="Srivastava S."/>
            <person name="Dixit A."/>
            <person name="Pal A.K."/>
            <person name="Ghazi I.A."/>
            <person name="Yadav M."/>
            <person name="Pandit A."/>
            <person name="Bhargava A."/>
            <person name="Sureshbabu K."/>
            <person name="Batra K."/>
            <person name="Sharma T.R."/>
            <person name="Mohapatra T."/>
            <person name="Singh N.K."/>
            <person name="Messing J."/>
            <person name="Nelson A.B."/>
            <person name="Fuks G."/>
            <person name="Kavchok S."/>
            <person name="Keizer G."/>
            <person name="Linton E."/>
            <person name="Llaca V."/>
            <person name="Song R."/>
            <person name="Tanyolac B."/>
            <person name="Young S."/>
            <person name="Ho-Il K."/>
            <person name="Hahn J.H."/>
            <person name="Sangsakoo G."/>
            <person name="Vanavichit A."/>
            <person name="de Mattos Luiz.A.T."/>
            <person name="Zimmer P.D."/>
            <person name="Malone G."/>
            <person name="Dellagostin O."/>
            <person name="de Oliveira A.C."/>
            <person name="Bevan M."/>
            <person name="Bancroft I."/>
            <person name="Minx P."/>
            <person name="Cordum H."/>
            <person name="Wilson R."/>
            <person name="Cheng Z."/>
            <person name="Jin W."/>
            <person name="Jiang J."/>
            <person name="Leong S.A."/>
            <person name="Iwama H."/>
            <person name="Gojobori T."/>
            <person name="Itoh T."/>
            <person name="Niimura Y."/>
            <person name="Fujii Y."/>
            <person name="Habara T."/>
            <person name="Sakai H."/>
            <person name="Sato Y."/>
            <person name="Wilson G."/>
            <person name="Kumar K."/>
            <person name="McCouch S."/>
            <person name="Juretic N."/>
            <person name="Hoen D."/>
            <person name="Wright S."/>
            <person name="Bruskiewich R."/>
            <person name="Bureau T."/>
            <person name="Miyao A."/>
            <person name="Hirochika H."/>
            <person name="Nishikawa T."/>
            <person name="Kadowaki K."/>
            <person name="Sugiura M."/>
            <person name="Burr B."/>
            <person name="Sasaki T."/>
        </authorList>
    </citation>
    <scope>NUCLEOTIDE SEQUENCE [LARGE SCALE GENOMIC DNA]</scope>
    <source>
        <strain evidence="3">cv. Nipponbare</strain>
    </source>
</reference>
<feature type="compositionally biased region" description="Polar residues" evidence="1">
    <location>
        <begin position="8"/>
        <end position="23"/>
    </location>
</feature>
<dbReference type="PaxDb" id="39947-A0A0P0W6Z2"/>
<feature type="compositionally biased region" description="Polar residues" evidence="1">
    <location>
        <begin position="33"/>
        <end position="43"/>
    </location>
</feature>
<dbReference type="Proteomes" id="UP000059680">
    <property type="component" value="Chromosome 4"/>
</dbReference>
<gene>
    <name evidence="2" type="ordered locus">Os04g0169666</name>
    <name evidence="2" type="ORF">OSNPB_040169666</name>
</gene>
<accession>A0A0P0W6Z2</accession>
<feature type="compositionally biased region" description="Low complexity" evidence="1">
    <location>
        <begin position="55"/>
        <end position="72"/>
    </location>
</feature>
<evidence type="ECO:0000313" key="3">
    <source>
        <dbReference type="Proteomes" id="UP000059680"/>
    </source>
</evidence>
<keyword evidence="3" id="KW-1185">Reference proteome</keyword>
<dbReference type="InParanoid" id="A0A0P0W6Z2"/>
<reference evidence="2 3" key="2">
    <citation type="journal article" date="2013" name="Plant Cell Physiol.">
        <title>Rice Annotation Project Database (RAP-DB): an integrative and interactive database for rice genomics.</title>
        <authorList>
            <person name="Sakai H."/>
            <person name="Lee S.S."/>
            <person name="Tanaka T."/>
            <person name="Numa H."/>
            <person name="Kim J."/>
            <person name="Kawahara Y."/>
            <person name="Wakimoto H."/>
            <person name="Yang C.C."/>
            <person name="Iwamoto M."/>
            <person name="Abe T."/>
            <person name="Yamada Y."/>
            <person name="Muto A."/>
            <person name="Inokuchi H."/>
            <person name="Ikemura T."/>
            <person name="Matsumoto T."/>
            <person name="Sasaki T."/>
            <person name="Itoh T."/>
        </authorList>
    </citation>
    <scope>NUCLEOTIDE SEQUENCE [LARGE SCALE GENOMIC DNA]</scope>
    <source>
        <strain evidence="3">cv. Nipponbare</strain>
    </source>
</reference>
<proteinExistence type="predicted"/>
<dbReference type="Gramene" id="Os04t0169666-00">
    <property type="protein sequence ID" value="Os04t0169666-00"/>
    <property type="gene ID" value="Os04g0169666"/>
</dbReference>
<sequence length="96" mass="9893">MSEEVAHSPSTQSAAARNSSRLATGSCCAPSEQAMSGSSQAFPSNRARGTHRRSPCSSHMFSSSSSVLLSSLMATSGTDHPEPPHQQDVGTGATSR</sequence>
<feature type="region of interest" description="Disordered" evidence="1">
    <location>
        <begin position="1"/>
        <end position="96"/>
    </location>
</feature>